<dbReference type="PANTHER" id="PTHR42976:SF1">
    <property type="entry name" value="GH18 DOMAIN-CONTAINING PROTEIN-RELATED"/>
    <property type="match status" value="1"/>
</dbReference>
<dbReference type="CDD" id="cd06543">
    <property type="entry name" value="GH18_PF-ChiA-like"/>
    <property type="match status" value="1"/>
</dbReference>
<proteinExistence type="predicted"/>
<evidence type="ECO:0000313" key="5">
    <source>
        <dbReference type="EMBL" id="MBB5643379.1"/>
    </source>
</evidence>
<evidence type="ECO:0000313" key="6">
    <source>
        <dbReference type="Proteomes" id="UP000029864"/>
    </source>
</evidence>
<dbReference type="STRING" id="1001240.GY21_18850"/>
<dbReference type="Proteomes" id="UP000561726">
    <property type="component" value="Unassembled WGS sequence"/>
</dbReference>
<dbReference type="SUPFAM" id="SSF51055">
    <property type="entry name" value="Carbohydrate binding domain"/>
    <property type="match status" value="2"/>
</dbReference>
<evidence type="ECO:0000313" key="7">
    <source>
        <dbReference type="Proteomes" id="UP000561726"/>
    </source>
</evidence>
<keyword evidence="2" id="KW-0472">Membrane</keyword>
<feature type="domain" description="Chitin-binding type-3" evidence="3">
    <location>
        <begin position="386"/>
        <end position="434"/>
    </location>
</feature>
<protein>
    <submittedName>
        <fullName evidence="5">Chitinase</fullName>
        <ecNumber evidence="5">3.2.1.14</ecNumber>
    </submittedName>
    <submittedName>
        <fullName evidence="4">Glycosyl hydrolase family 18</fullName>
    </submittedName>
</protein>
<feature type="transmembrane region" description="Helical" evidence="2">
    <location>
        <begin position="12"/>
        <end position="33"/>
    </location>
</feature>
<keyword evidence="2" id="KW-0812">Transmembrane</keyword>
<dbReference type="SUPFAM" id="SSF51445">
    <property type="entry name" value="(Trans)glycosidases"/>
    <property type="match status" value="1"/>
</dbReference>
<feature type="domain" description="Chitin-binding type-3" evidence="3">
    <location>
        <begin position="454"/>
        <end position="502"/>
    </location>
</feature>
<dbReference type="Gene3D" id="2.10.10.20">
    <property type="entry name" value="Carbohydrate-binding module superfamily 5/12"/>
    <property type="match status" value="2"/>
</dbReference>
<dbReference type="OrthoDB" id="99456at2"/>
<dbReference type="PANTHER" id="PTHR42976">
    <property type="entry name" value="BIFUNCTIONAL CHITINASE/LYSOZYME-RELATED"/>
    <property type="match status" value="1"/>
</dbReference>
<evidence type="ECO:0000256" key="1">
    <source>
        <dbReference type="ARBA" id="ARBA00022801"/>
    </source>
</evidence>
<dbReference type="eggNOG" id="COG3979">
    <property type="taxonomic scope" value="Bacteria"/>
</dbReference>
<dbReference type="InterPro" id="IPR052750">
    <property type="entry name" value="GH18_Chitinase"/>
</dbReference>
<reference evidence="4 6" key="1">
    <citation type="submission" date="2014-08" db="EMBL/GenBank/DDBJ databases">
        <authorList>
            <person name="Sisinthy S."/>
        </authorList>
    </citation>
    <scope>NUCLEOTIDE SEQUENCE [LARGE SCALE GENOMIC DNA]</scope>
    <source>
        <strain evidence="4 6">RuG17</strain>
    </source>
</reference>
<dbReference type="GO" id="GO:0005576">
    <property type="term" value="C:extracellular region"/>
    <property type="evidence" value="ECO:0007669"/>
    <property type="project" value="InterPro"/>
</dbReference>
<dbReference type="EMBL" id="JPXF01000115">
    <property type="protein sequence ID" value="KGJ71923.1"/>
    <property type="molecule type" value="Genomic_DNA"/>
</dbReference>
<dbReference type="SMART" id="SM00495">
    <property type="entry name" value="ChtBD3"/>
    <property type="match status" value="2"/>
</dbReference>
<comment type="caution">
    <text evidence="4">The sequence shown here is derived from an EMBL/GenBank/DDBJ whole genome shotgun (WGS) entry which is preliminary data.</text>
</comment>
<dbReference type="RefSeq" id="WP_035839667.1">
    <property type="nucleotide sequence ID" value="NZ_JACHBQ010000001.1"/>
</dbReference>
<dbReference type="Gene3D" id="3.20.20.80">
    <property type="entry name" value="Glycosidases"/>
    <property type="match status" value="1"/>
</dbReference>
<evidence type="ECO:0000313" key="4">
    <source>
        <dbReference type="EMBL" id="KGJ71923.1"/>
    </source>
</evidence>
<dbReference type="InterPro" id="IPR017853">
    <property type="entry name" value="GH"/>
</dbReference>
<dbReference type="EMBL" id="JACHBQ010000001">
    <property type="protein sequence ID" value="MBB5643379.1"/>
    <property type="molecule type" value="Genomic_DNA"/>
</dbReference>
<reference evidence="5 7" key="2">
    <citation type="submission" date="2020-08" db="EMBL/GenBank/DDBJ databases">
        <title>Sequencing the genomes of 1000 actinobacteria strains.</title>
        <authorList>
            <person name="Klenk H.-P."/>
        </authorList>
    </citation>
    <scope>NUCLEOTIDE SEQUENCE [LARGE SCALE GENOMIC DNA]</scope>
    <source>
        <strain evidence="5 7">DSM 21065</strain>
    </source>
</reference>
<dbReference type="GO" id="GO:0008843">
    <property type="term" value="F:endochitinase activity"/>
    <property type="evidence" value="ECO:0007669"/>
    <property type="project" value="UniProtKB-EC"/>
</dbReference>
<evidence type="ECO:0000259" key="3">
    <source>
        <dbReference type="SMART" id="SM00495"/>
    </source>
</evidence>
<name>A0A099J3A4_9MICO</name>
<sequence length="514" mass="54411">MSQRFPGRRLSIVRVAAVVCVAAIVVGGGVFGLNQIEDAKAASTGDSFFAGYVDVTAIPEFSFESATTDDGQSAMLSFIVADEQDTCSPSWGTFFAPGESGQGRDLDRRIARFAESGGEVAISFGGLLNDELATVCTSPSELEKAYAAVVTRYDVATIDLDIEGDNLRDSEAGARRATAIAAVQQARAAENAPLAVWLTLPVSPTGLTEAGTTAVRQMLAANVDLAGVNLMVMDYGSSRDASQTMYETAVAAAEATHSQIGDAYASAGQDLGTRAVWRKIGLTPMIGQNDEPGEVFGLRDATLLNAYAQDNGVGRMSAWSLNRDRTCGGNYPDLTRVSDSCSGVEQGDLRFGEVLSLGFSNRLAPVPSTPAPVPTLVADNPATSPYPIWAADNSYVANDRIVWHGHVYSAKWFTLGDQPDNPLVNAASAPWNLIGPVLPGDRPAVVLVVPPGTYDGWSSSVVYQQGERVLLGDRAFEAKWWTLGDSPQASLDGSDSSPWLLLSDADIQKILDAR</sequence>
<dbReference type="GO" id="GO:0005975">
    <property type="term" value="P:carbohydrate metabolic process"/>
    <property type="evidence" value="ECO:0007669"/>
    <property type="project" value="InterPro"/>
</dbReference>
<organism evidence="4 6">
    <name type="scientific">Cryobacterium roopkundense</name>
    <dbReference type="NCBI Taxonomy" id="1001240"/>
    <lineage>
        <taxon>Bacteria</taxon>
        <taxon>Bacillati</taxon>
        <taxon>Actinomycetota</taxon>
        <taxon>Actinomycetes</taxon>
        <taxon>Micrococcales</taxon>
        <taxon>Microbacteriaceae</taxon>
        <taxon>Cryobacterium</taxon>
    </lineage>
</organism>
<keyword evidence="2" id="KW-1133">Transmembrane helix</keyword>
<keyword evidence="5" id="KW-0326">Glycosidase</keyword>
<evidence type="ECO:0000256" key="2">
    <source>
        <dbReference type="SAM" id="Phobius"/>
    </source>
</evidence>
<dbReference type="AlphaFoldDB" id="A0A099J3A4"/>
<dbReference type="InterPro" id="IPR003610">
    <property type="entry name" value="CBM5/12"/>
</dbReference>
<keyword evidence="1 4" id="KW-0378">Hydrolase</keyword>
<dbReference type="InterPro" id="IPR036573">
    <property type="entry name" value="CBM_sf_5/12"/>
</dbReference>
<dbReference type="Proteomes" id="UP000029864">
    <property type="component" value="Unassembled WGS sequence"/>
</dbReference>
<gene>
    <name evidence="5" type="ORF">BJ997_003927</name>
    <name evidence="4" type="ORF">GY21_18850</name>
</gene>
<accession>A0A099J3A4</accession>
<keyword evidence="6" id="KW-1185">Reference proteome</keyword>
<dbReference type="EC" id="3.2.1.14" evidence="5"/>
<dbReference type="GO" id="GO:0030246">
    <property type="term" value="F:carbohydrate binding"/>
    <property type="evidence" value="ECO:0007669"/>
    <property type="project" value="InterPro"/>
</dbReference>
<dbReference type="CDD" id="cd12215">
    <property type="entry name" value="ChiC_BD"/>
    <property type="match status" value="1"/>
</dbReference>